<dbReference type="PANTHER" id="PTHR12767:SF9">
    <property type="entry name" value="BCL7-LIKE"/>
    <property type="match status" value="1"/>
</dbReference>
<dbReference type="GeneID" id="106462731"/>
<dbReference type="Pfam" id="PF04714">
    <property type="entry name" value="BCL_N"/>
    <property type="match status" value="1"/>
</dbReference>
<dbReference type="PANTHER" id="PTHR12767">
    <property type="entry name" value="BCL7 RELATED"/>
    <property type="match status" value="1"/>
</dbReference>
<feature type="compositionally biased region" description="Polar residues" evidence="2">
    <location>
        <begin position="121"/>
        <end position="161"/>
    </location>
</feature>
<organism evidence="3 4">
    <name type="scientific">Limulus polyphemus</name>
    <name type="common">Atlantic horseshoe crab</name>
    <dbReference type="NCBI Taxonomy" id="6850"/>
    <lineage>
        <taxon>Eukaryota</taxon>
        <taxon>Metazoa</taxon>
        <taxon>Ecdysozoa</taxon>
        <taxon>Arthropoda</taxon>
        <taxon>Chelicerata</taxon>
        <taxon>Merostomata</taxon>
        <taxon>Xiphosura</taxon>
        <taxon>Limulidae</taxon>
        <taxon>Limulus</taxon>
    </lineage>
</organism>
<reference evidence="4" key="1">
    <citation type="submission" date="2025-08" db="UniProtKB">
        <authorList>
            <consortium name="RefSeq"/>
        </authorList>
    </citation>
    <scope>IDENTIFICATION</scope>
    <source>
        <tissue evidence="4">Muscle</tissue>
    </source>
</reference>
<dbReference type="RefSeq" id="XP_013778131.1">
    <property type="nucleotide sequence ID" value="XM_013922677.2"/>
</dbReference>
<evidence type="ECO:0000313" key="4">
    <source>
        <dbReference type="RefSeq" id="XP_013778131.1"/>
    </source>
</evidence>
<evidence type="ECO:0000256" key="1">
    <source>
        <dbReference type="ARBA" id="ARBA00010326"/>
    </source>
</evidence>
<keyword evidence="3" id="KW-1185">Reference proteome</keyword>
<comment type="similarity">
    <text evidence="1">Belongs to the BCL7 family.</text>
</comment>
<evidence type="ECO:0000313" key="3">
    <source>
        <dbReference type="Proteomes" id="UP000694941"/>
    </source>
</evidence>
<feature type="region of interest" description="Disordered" evidence="2">
    <location>
        <begin position="60"/>
        <end position="88"/>
    </location>
</feature>
<gene>
    <name evidence="4" type="primary">LOC106462731</name>
</gene>
<protein>
    <submittedName>
        <fullName evidence="4">B-cell CLL/lymphoma 7 protein family member A-like</fullName>
    </submittedName>
</protein>
<feature type="compositionally biased region" description="Basic and acidic residues" evidence="2">
    <location>
        <begin position="177"/>
        <end position="191"/>
    </location>
</feature>
<dbReference type="Proteomes" id="UP000694941">
    <property type="component" value="Unplaced"/>
</dbReference>
<feature type="region of interest" description="Disordered" evidence="2">
    <location>
        <begin position="121"/>
        <end position="191"/>
    </location>
</feature>
<sequence>MMSRSVRAETRSRAKDDVKRVMQAIDKVRKWEKKWVTIGDTTMKIYKWVPVVNPEVSQARSKGKGITGGSNKENVGKGGTKISRSQIRVREAIQSQDISLLSSQESSITHISGIVDESTTAFSEMSQDSQGEVSQPVSDDGTNLSFLENSSDAQFPDQSSLVALKQDDTSEDSCEPPTKKTRNDLEDSCKD</sequence>
<evidence type="ECO:0000256" key="2">
    <source>
        <dbReference type="SAM" id="MobiDB-lite"/>
    </source>
</evidence>
<accession>A0ABM1BAI8</accession>
<proteinExistence type="inferred from homology"/>
<name>A0ABM1BAI8_LIMPO</name>
<dbReference type="InterPro" id="IPR006804">
    <property type="entry name" value="BCL7"/>
</dbReference>